<dbReference type="HOGENOM" id="CLU_009648_0_0_1"/>
<evidence type="ECO:0000256" key="3">
    <source>
        <dbReference type="ARBA" id="ARBA00023015"/>
    </source>
</evidence>
<evidence type="ECO:0000256" key="5">
    <source>
        <dbReference type="ARBA" id="ARBA00023163"/>
    </source>
</evidence>
<dbReference type="Gene3D" id="4.10.240.10">
    <property type="entry name" value="Zn(2)-C6 fungal-type DNA-binding domain"/>
    <property type="match status" value="1"/>
</dbReference>
<dbReference type="Proteomes" id="UP000053029">
    <property type="component" value="Unassembled WGS sequence"/>
</dbReference>
<dbReference type="InterPro" id="IPR036864">
    <property type="entry name" value="Zn2-C6_fun-type_DNA-bd_sf"/>
</dbReference>
<keyword evidence="4" id="KW-0238">DNA-binding</keyword>
<keyword evidence="5" id="KW-0804">Transcription</keyword>
<evidence type="ECO:0000313" key="10">
    <source>
        <dbReference type="Proteomes" id="UP000053029"/>
    </source>
</evidence>
<dbReference type="AlphaFoldDB" id="A0A0D2GVC1"/>
<gene>
    <name evidence="9" type="ORF">Z517_05562</name>
</gene>
<feature type="compositionally biased region" description="Polar residues" evidence="7">
    <location>
        <begin position="643"/>
        <end position="661"/>
    </location>
</feature>
<organism evidence="9 10">
    <name type="scientific">Fonsecaea pedrosoi CBS 271.37</name>
    <dbReference type="NCBI Taxonomy" id="1442368"/>
    <lineage>
        <taxon>Eukaryota</taxon>
        <taxon>Fungi</taxon>
        <taxon>Dikarya</taxon>
        <taxon>Ascomycota</taxon>
        <taxon>Pezizomycotina</taxon>
        <taxon>Eurotiomycetes</taxon>
        <taxon>Chaetothyriomycetidae</taxon>
        <taxon>Chaetothyriales</taxon>
        <taxon>Herpotrichiellaceae</taxon>
        <taxon>Fonsecaea</taxon>
    </lineage>
</organism>
<feature type="domain" description="Zn(2)-C6 fungal-type" evidence="8">
    <location>
        <begin position="13"/>
        <end position="46"/>
    </location>
</feature>
<accession>A0A0D2GVC1</accession>
<dbReference type="CDD" id="cd00067">
    <property type="entry name" value="GAL4"/>
    <property type="match status" value="1"/>
</dbReference>
<evidence type="ECO:0000259" key="8">
    <source>
        <dbReference type="PROSITE" id="PS50048"/>
    </source>
</evidence>
<dbReference type="GO" id="GO:0000981">
    <property type="term" value="F:DNA-binding transcription factor activity, RNA polymerase II-specific"/>
    <property type="evidence" value="ECO:0007669"/>
    <property type="project" value="InterPro"/>
</dbReference>
<dbReference type="RefSeq" id="XP_013286343.1">
    <property type="nucleotide sequence ID" value="XM_013430889.1"/>
</dbReference>
<dbReference type="GO" id="GO:0003677">
    <property type="term" value="F:DNA binding"/>
    <property type="evidence" value="ECO:0007669"/>
    <property type="project" value="UniProtKB-KW"/>
</dbReference>
<dbReference type="GeneID" id="25305052"/>
<dbReference type="PANTHER" id="PTHR47338">
    <property type="entry name" value="ZN(II)2CYS6 TRANSCRIPTION FACTOR (EUROFUNG)-RELATED"/>
    <property type="match status" value="1"/>
</dbReference>
<dbReference type="SMART" id="SM00906">
    <property type="entry name" value="Fungal_trans"/>
    <property type="match status" value="1"/>
</dbReference>
<evidence type="ECO:0000256" key="2">
    <source>
        <dbReference type="ARBA" id="ARBA00022723"/>
    </source>
</evidence>
<feature type="compositionally biased region" description="Basic residues" evidence="7">
    <location>
        <begin position="56"/>
        <end position="65"/>
    </location>
</feature>
<sequence length="707" mass="78815">MSARPTAPRNAVACVPCRTAKLRCSHHNQAPCDRCRSAGRAASCYFPQKWTSALHRQPKKPRRGIQRQVEQPRRSEHGRPNTSTSFIAADDQSFRLNPTEDLRAFSGGEHPSDDPLRWFTNDVQQCYLRCTYKWSFHHKPRLLQQIRDGTLDTAMAWAILTLASRYSPTPGCFGSPLEASNFFAQRASRAVQLRITSPSLPQVQALLLLTGHKWGAGDGKSAWIYLGIAVRMVQMLGLCAETSNASSSDSSASASEAFILAEERRRTAWTCFLMESLLSGGGSRARILRSEDMTIQLPCEDEAFVFGTPVRCELFNDAYQYSREEQPDTRPSPSILAYTVRVADIWGHVAKWASCGDGNPAAQSPGKSDRESRAYSLVSSLEHWKATLPARLRYSLFSLQAHSVLEQGQGFCYMHCIYFMALIFLHRHHLPHLGLARTPPPPPPAVQTPRNSPDQEAAALPDRADRSSHTLYDTASTVCDMCDEINRAGADFRRGLVPWIGFTVYTTIGVMLYFQSFPLEPSVEFLTRTRQKLHSAYLLLREMKNEWPMASRWLENIYSLQKYHATRIQKTNLSAEELQSFRNLMVDYGALHDTVVSDTTGCARSTGNTSDMAMAIASGPGSGPGSDIWSSFEARPPHYAPLRQQQGTPQSARTESASASSGVDALTVPDEFDGADYLVSEEEMAGIFQEFWTMFPGEINTDHMALE</sequence>
<evidence type="ECO:0000256" key="1">
    <source>
        <dbReference type="ARBA" id="ARBA00004123"/>
    </source>
</evidence>
<keyword evidence="3" id="KW-0805">Transcription regulation</keyword>
<keyword evidence="10" id="KW-1185">Reference proteome</keyword>
<comment type="subcellular location">
    <subcellularLocation>
        <location evidence="1">Nucleus</location>
    </subcellularLocation>
</comment>
<dbReference type="PANTHER" id="PTHR47338:SF5">
    <property type="entry name" value="ZN(II)2CYS6 TRANSCRIPTION FACTOR (EUROFUNG)"/>
    <property type="match status" value="1"/>
</dbReference>
<dbReference type="SUPFAM" id="SSF57701">
    <property type="entry name" value="Zn2/Cys6 DNA-binding domain"/>
    <property type="match status" value="1"/>
</dbReference>
<evidence type="ECO:0000256" key="4">
    <source>
        <dbReference type="ARBA" id="ARBA00023125"/>
    </source>
</evidence>
<dbReference type="PROSITE" id="PS50048">
    <property type="entry name" value="ZN2_CY6_FUNGAL_2"/>
    <property type="match status" value="1"/>
</dbReference>
<dbReference type="GO" id="GO:0008270">
    <property type="term" value="F:zinc ion binding"/>
    <property type="evidence" value="ECO:0007669"/>
    <property type="project" value="InterPro"/>
</dbReference>
<dbReference type="VEuPathDB" id="FungiDB:Z517_05562"/>
<dbReference type="CDD" id="cd12148">
    <property type="entry name" value="fungal_TF_MHR"/>
    <property type="match status" value="1"/>
</dbReference>
<evidence type="ECO:0000256" key="7">
    <source>
        <dbReference type="SAM" id="MobiDB-lite"/>
    </source>
</evidence>
<protein>
    <recommendedName>
        <fullName evidence="8">Zn(2)-C6 fungal-type domain-containing protein</fullName>
    </recommendedName>
</protein>
<dbReference type="EMBL" id="KN846971">
    <property type="protein sequence ID" value="KIW82535.1"/>
    <property type="molecule type" value="Genomic_DNA"/>
</dbReference>
<dbReference type="PROSITE" id="PS00463">
    <property type="entry name" value="ZN2_CY6_FUNGAL_1"/>
    <property type="match status" value="1"/>
</dbReference>
<evidence type="ECO:0000313" key="9">
    <source>
        <dbReference type="EMBL" id="KIW82535.1"/>
    </source>
</evidence>
<reference evidence="9 10" key="1">
    <citation type="submission" date="2015-01" db="EMBL/GenBank/DDBJ databases">
        <title>The Genome Sequence of Fonsecaea pedrosoi CBS 271.37.</title>
        <authorList>
            <consortium name="The Broad Institute Genomics Platform"/>
            <person name="Cuomo C."/>
            <person name="de Hoog S."/>
            <person name="Gorbushina A."/>
            <person name="Stielow B."/>
            <person name="Teixiera M."/>
            <person name="Abouelleil A."/>
            <person name="Chapman S.B."/>
            <person name="Priest M."/>
            <person name="Young S.K."/>
            <person name="Wortman J."/>
            <person name="Nusbaum C."/>
            <person name="Birren B."/>
        </authorList>
    </citation>
    <scope>NUCLEOTIDE SEQUENCE [LARGE SCALE GENOMIC DNA]</scope>
    <source>
        <strain evidence="9 10">CBS 271.37</strain>
    </source>
</reference>
<dbReference type="OrthoDB" id="4356994at2759"/>
<dbReference type="InterPro" id="IPR001138">
    <property type="entry name" value="Zn2Cys6_DnaBD"/>
</dbReference>
<keyword evidence="2" id="KW-0479">Metal-binding</keyword>
<dbReference type="InterPro" id="IPR050815">
    <property type="entry name" value="TF_fung"/>
</dbReference>
<evidence type="ECO:0000256" key="6">
    <source>
        <dbReference type="ARBA" id="ARBA00023242"/>
    </source>
</evidence>
<dbReference type="GO" id="GO:0005634">
    <property type="term" value="C:nucleus"/>
    <property type="evidence" value="ECO:0007669"/>
    <property type="project" value="UniProtKB-SubCell"/>
</dbReference>
<feature type="compositionally biased region" description="Basic and acidic residues" evidence="7">
    <location>
        <begin position="70"/>
        <end position="79"/>
    </location>
</feature>
<dbReference type="Pfam" id="PF04082">
    <property type="entry name" value="Fungal_trans"/>
    <property type="match status" value="1"/>
</dbReference>
<proteinExistence type="predicted"/>
<feature type="region of interest" description="Disordered" evidence="7">
    <location>
        <begin position="639"/>
        <end position="665"/>
    </location>
</feature>
<feature type="region of interest" description="Disordered" evidence="7">
    <location>
        <begin position="435"/>
        <end position="465"/>
    </location>
</feature>
<name>A0A0D2GVC1_9EURO</name>
<dbReference type="STRING" id="1442368.A0A0D2GVC1"/>
<dbReference type="InterPro" id="IPR007219">
    <property type="entry name" value="XnlR_reg_dom"/>
</dbReference>
<feature type="region of interest" description="Disordered" evidence="7">
    <location>
        <begin position="55"/>
        <end position="90"/>
    </location>
</feature>
<dbReference type="GO" id="GO:0006351">
    <property type="term" value="P:DNA-templated transcription"/>
    <property type="evidence" value="ECO:0007669"/>
    <property type="project" value="InterPro"/>
</dbReference>
<keyword evidence="6" id="KW-0539">Nucleus</keyword>